<dbReference type="AlphaFoldDB" id="Q97DU4"/>
<feature type="transmembrane region" description="Helical" evidence="1">
    <location>
        <begin position="16"/>
        <end position="36"/>
    </location>
</feature>
<dbReference type="InterPro" id="IPR011330">
    <property type="entry name" value="Glyco_hydro/deAcase_b/a-brl"/>
</dbReference>
<dbReference type="GO" id="GO:0045493">
    <property type="term" value="P:xylan catabolic process"/>
    <property type="evidence" value="ECO:0007669"/>
    <property type="project" value="UniProtKB-KW"/>
</dbReference>
<keyword evidence="3" id="KW-0858">Xylan degradation</keyword>
<dbReference type="Proteomes" id="UP000000814">
    <property type="component" value="Chromosome"/>
</dbReference>
<keyword evidence="3" id="KW-0624">Polysaccharide degradation</keyword>
<evidence type="ECO:0000313" key="4">
    <source>
        <dbReference type="Proteomes" id="UP000000814"/>
    </source>
</evidence>
<dbReference type="STRING" id="272562.CA_C3377"/>
<dbReference type="PANTHER" id="PTHR10587">
    <property type="entry name" value="GLYCOSYL TRANSFERASE-RELATED"/>
    <property type="match status" value="1"/>
</dbReference>
<dbReference type="SUPFAM" id="SSF88713">
    <property type="entry name" value="Glycoside hydrolase/deacetylase"/>
    <property type="match status" value="1"/>
</dbReference>
<dbReference type="eggNOG" id="COG0726">
    <property type="taxonomic scope" value="Bacteria"/>
</dbReference>
<sequence length="282" mass="31806">MNKPNERKKILIKRSILVGCTAIICWTCFFIFGTYYRKKTTAAANEFKNKAALSKKVHHNSKADKLAKKAPIIPGYLEPWKLQKNNPKKTAYLTFDDGPSPNTTKILDILNANKIKATFFILGKNAEMHPDLVKLEYKYGNSIGNHTYSHNIRYNESTDEFLADVNRCDSVLKSILGDKYTPKLLRFPGGSGAPRETRLAPFRQAVTNAGYRYLDWNDETGDAEYRLAPVPTLMSNLEHNTGNQHTVVVLMHDAAAKTTSVDALPQVIQYLKNLGYTFDKIS</sequence>
<dbReference type="InterPro" id="IPR002509">
    <property type="entry name" value="NODB_dom"/>
</dbReference>
<keyword evidence="3" id="KW-0119">Carbohydrate metabolism</keyword>
<evidence type="ECO:0000256" key="1">
    <source>
        <dbReference type="SAM" id="Phobius"/>
    </source>
</evidence>
<accession>Q97DU4</accession>
<dbReference type="KEGG" id="cac:CA_C3377"/>
<dbReference type="CDD" id="cd10944">
    <property type="entry name" value="CE4_SmPgdA_like"/>
    <property type="match status" value="1"/>
</dbReference>
<protein>
    <submittedName>
        <fullName evidence="3">Xylanase/chitin deacetylase family enzyme</fullName>
    </submittedName>
</protein>
<dbReference type="GO" id="GO:0016810">
    <property type="term" value="F:hydrolase activity, acting on carbon-nitrogen (but not peptide) bonds"/>
    <property type="evidence" value="ECO:0007669"/>
    <property type="project" value="InterPro"/>
</dbReference>
<name>Q97DU4_CLOAB</name>
<gene>
    <name evidence="3" type="ordered locus">CA_C3377</name>
</gene>
<dbReference type="GO" id="GO:0016798">
    <property type="term" value="F:hydrolase activity, acting on glycosyl bonds"/>
    <property type="evidence" value="ECO:0007669"/>
    <property type="project" value="UniProtKB-KW"/>
</dbReference>
<dbReference type="PATRIC" id="fig|272562.8.peg.3558"/>
<keyword evidence="3" id="KW-0378">Hydrolase</keyword>
<keyword evidence="3" id="KW-0326">Glycosidase</keyword>
<dbReference type="PANTHER" id="PTHR10587:SF125">
    <property type="entry name" value="POLYSACCHARIDE DEACETYLASE YHEN-RELATED"/>
    <property type="match status" value="1"/>
</dbReference>
<dbReference type="Gene3D" id="3.20.20.370">
    <property type="entry name" value="Glycoside hydrolase/deacetylase"/>
    <property type="match status" value="1"/>
</dbReference>
<feature type="domain" description="NodB homology" evidence="2">
    <location>
        <begin position="89"/>
        <end position="279"/>
    </location>
</feature>
<evidence type="ECO:0000313" key="3">
    <source>
        <dbReference type="EMBL" id="AAK81308.1"/>
    </source>
</evidence>
<dbReference type="PROSITE" id="PS51677">
    <property type="entry name" value="NODB"/>
    <property type="match status" value="1"/>
</dbReference>
<dbReference type="OrthoDB" id="258610at2"/>
<dbReference type="EMBL" id="AE001437">
    <property type="protein sequence ID" value="AAK81308.1"/>
    <property type="molecule type" value="Genomic_DNA"/>
</dbReference>
<keyword evidence="1" id="KW-0812">Transmembrane</keyword>
<dbReference type="PIR" id="A97315">
    <property type="entry name" value="A97315"/>
</dbReference>
<proteinExistence type="predicted"/>
<evidence type="ECO:0000259" key="2">
    <source>
        <dbReference type="PROSITE" id="PS51677"/>
    </source>
</evidence>
<keyword evidence="4" id="KW-1185">Reference proteome</keyword>
<reference evidence="3 4" key="1">
    <citation type="journal article" date="2001" name="J. Bacteriol.">
        <title>Genome sequence and comparative analysis of the solvent-producing bacterium Clostridium acetobutylicum.</title>
        <authorList>
            <person name="Nolling J."/>
            <person name="Breton G."/>
            <person name="Omelchenko M.V."/>
            <person name="Makarova K.S."/>
            <person name="Zeng Q."/>
            <person name="Gibson R."/>
            <person name="Lee H.M."/>
            <person name="Dubois J."/>
            <person name="Qiu D."/>
            <person name="Hitti J."/>
            <person name="Wolf Y.I."/>
            <person name="Tatusov R.L."/>
            <person name="Sabathe F."/>
            <person name="Doucette-Stamm L."/>
            <person name="Soucaille P."/>
            <person name="Daly M.J."/>
            <person name="Bennett G.N."/>
            <person name="Koonin E.V."/>
            <person name="Smith D.R."/>
        </authorList>
    </citation>
    <scope>NUCLEOTIDE SEQUENCE [LARGE SCALE GENOMIC DNA]</scope>
    <source>
        <strain evidence="4">ATCC 824 / DSM 792 / JCM 1419 / LMG 5710 / VKM B-1787</strain>
    </source>
</reference>
<keyword evidence="1" id="KW-1133">Transmembrane helix</keyword>
<dbReference type="InterPro" id="IPR050248">
    <property type="entry name" value="Polysacc_deacetylase_ArnD"/>
</dbReference>
<keyword evidence="1" id="KW-0472">Membrane</keyword>
<organism evidence="3 4">
    <name type="scientific">Clostridium acetobutylicum (strain ATCC 824 / DSM 792 / JCM 1419 / IAM 19013 / LMG 5710 / NBRC 13948 / NRRL B-527 / VKM B-1787 / 2291 / W)</name>
    <dbReference type="NCBI Taxonomy" id="272562"/>
    <lineage>
        <taxon>Bacteria</taxon>
        <taxon>Bacillati</taxon>
        <taxon>Bacillota</taxon>
        <taxon>Clostridia</taxon>
        <taxon>Eubacteriales</taxon>
        <taxon>Clostridiaceae</taxon>
        <taxon>Clostridium</taxon>
    </lineage>
</organism>
<dbReference type="HOGENOM" id="CLU_021264_6_2_9"/>
<dbReference type="Pfam" id="PF01522">
    <property type="entry name" value="Polysacc_deac_1"/>
    <property type="match status" value="1"/>
</dbReference>